<organism evidence="10 11">
    <name type="scientific">Candidatus Segetimicrobium genomatis</name>
    <dbReference type="NCBI Taxonomy" id="2569760"/>
    <lineage>
        <taxon>Bacteria</taxon>
        <taxon>Bacillati</taxon>
        <taxon>Candidatus Sysuimicrobiota</taxon>
        <taxon>Candidatus Sysuimicrobiia</taxon>
        <taxon>Candidatus Sysuimicrobiales</taxon>
        <taxon>Candidatus Segetimicrobiaceae</taxon>
        <taxon>Candidatus Segetimicrobium</taxon>
    </lineage>
</organism>
<evidence type="ECO:0000313" key="10">
    <source>
        <dbReference type="EMBL" id="TMI76905.1"/>
    </source>
</evidence>
<dbReference type="AlphaFoldDB" id="A0A537J071"/>
<dbReference type="GO" id="GO:0008360">
    <property type="term" value="P:regulation of cell shape"/>
    <property type="evidence" value="ECO:0007669"/>
    <property type="project" value="UniProtKB-UniRule"/>
</dbReference>
<protein>
    <recommendedName>
        <fullName evidence="8">Probable lipid II flippase MurJ</fullName>
    </recommendedName>
</protein>
<feature type="transmembrane region" description="Helical" evidence="8">
    <location>
        <begin position="319"/>
        <end position="338"/>
    </location>
</feature>
<proteinExistence type="inferred from homology"/>
<feature type="transmembrane region" description="Helical" evidence="8">
    <location>
        <begin position="235"/>
        <end position="255"/>
    </location>
</feature>
<feature type="transmembrane region" description="Helical" evidence="8">
    <location>
        <begin position="392"/>
        <end position="411"/>
    </location>
</feature>
<dbReference type="GO" id="GO:0071555">
    <property type="term" value="P:cell wall organization"/>
    <property type="evidence" value="ECO:0007669"/>
    <property type="project" value="UniProtKB-UniRule"/>
</dbReference>
<feature type="transmembrane region" description="Helical" evidence="8">
    <location>
        <begin position="485"/>
        <end position="507"/>
    </location>
</feature>
<evidence type="ECO:0000256" key="4">
    <source>
        <dbReference type="ARBA" id="ARBA00022960"/>
    </source>
</evidence>
<evidence type="ECO:0000256" key="5">
    <source>
        <dbReference type="ARBA" id="ARBA00022984"/>
    </source>
</evidence>
<feature type="transmembrane region" description="Helical" evidence="8">
    <location>
        <begin position="193"/>
        <end position="214"/>
    </location>
</feature>
<keyword evidence="4 8" id="KW-0133">Cell shape</keyword>
<dbReference type="InterPro" id="IPR051050">
    <property type="entry name" value="Lipid_II_flippase_MurJ/MviN"/>
</dbReference>
<feature type="transmembrane region" description="Helical" evidence="8">
    <location>
        <begin position="451"/>
        <end position="473"/>
    </location>
</feature>
<comment type="similarity">
    <text evidence="8 9">Belongs to the MurJ/MviN family.</text>
</comment>
<keyword evidence="8 9" id="KW-0961">Cell wall biogenesis/degradation</keyword>
<feature type="transmembrane region" description="Helical" evidence="8">
    <location>
        <begin position="417"/>
        <end position="439"/>
    </location>
</feature>
<evidence type="ECO:0000256" key="6">
    <source>
        <dbReference type="ARBA" id="ARBA00022989"/>
    </source>
</evidence>
<feature type="transmembrane region" description="Helical" evidence="8">
    <location>
        <begin position="63"/>
        <end position="82"/>
    </location>
</feature>
<keyword evidence="3 8" id="KW-0812">Transmembrane</keyword>
<dbReference type="GO" id="GO:0015648">
    <property type="term" value="F:lipid-linked peptidoglycan transporter activity"/>
    <property type="evidence" value="ECO:0007669"/>
    <property type="project" value="UniProtKB-UniRule"/>
</dbReference>
<dbReference type="GO" id="GO:0034204">
    <property type="term" value="P:lipid translocation"/>
    <property type="evidence" value="ECO:0007669"/>
    <property type="project" value="TreeGrafter"/>
</dbReference>
<dbReference type="InterPro" id="IPR004268">
    <property type="entry name" value="MurJ"/>
</dbReference>
<keyword evidence="5 8" id="KW-0573">Peptidoglycan synthesis</keyword>
<evidence type="ECO:0000256" key="2">
    <source>
        <dbReference type="ARBA" id="ARBA00022475"/>
    </source>
</evidence>
<gene>
    <name evidence="8 10" type="primary">murJ</name>
    <name evidence="10" type="ORF">E6H05_02570</name>
</gene>
<reference evidence="10 11" key="1">
    <citation type="journal article" date="2019" name="Nat. Microbiol.">
        <title>Mediterranean grassland soil C-N compound turnover is dependent on rainfall and depth, and is mediated by genomically divergent microorganisms.</title>
        <authorList>
            <person name="Diamond S."/>
            <person name="Andeer P.F."/>
            <person name="Li Z."/>
            <person name="Crits-Christoph A."/>
            <person name="Burstein D."/>
            <person name="Anantharaman K."/>
            <person name="Lane K.R."/>
            <person name="Thomas B.C."/>
            <person name="Pan C."/>
            <person name="Northen T.R."/>
            <person name="Banfield J.F."/>
        </authorList>
    </citation>
    <scope>NUCLEOTIDE SEQUENCE [LARGE SCALE GENOMIC DNA]</scope>
    <source>
        <strain evidence="10">NP_8</strain>
    </source>
</reference>
<feature type="transmembrane region" description="Helical" evidence="8">
    <location>
        <begin position="12"/>
        <end position="29"/>
    </location>
</feature>
<accession>A0A537J071</accession>
<dbReference type="GO" id="GO:0009252">
    <property type="term" value="P:peptidoglycan biosynthetic process"/>
    <property type="evidence" value="ECO:0007669"/>
    <property type="project" value="UniProtKB-UniRule"/>
</dbReference>
<keyword evidence="2 8" id="KW-1003">Cell membrane</keyword>
<sequence>MAEDGLPSPQRLARAASLMAVATVASRALGLLREVVAAWLFGATNAKAAYVIAYYLPFFVQRLLLGGTLSIVFIPTISRYLAHNDLEEARRLSGSLFTLVLLAGVAMVTVGLVVAPLLVPVAAPGFAGSPELLELAVQLTRIIFPAMLFLALSVFVTGFLQAHHDFTASALAPLLFNTTIITGTLLLGPRIGIRGLAFAWIAGTAAQFLVQLPAARRYGLRMGPIDLAHPAVRELARLAVPAMLGLAIVEINAYVDRFFASILPAQPTANPVAVLDYAYEIVQAPAGIFAISIATAVFPLLSRHAATDSRDDLRGTSSLALRTLLVVILPVTALALALREPLVRLIFQRGEFGPQATHAVAATLAGYAVGLPAIAAYYVVTRTYYALQDMATPVRIGVAMVIANAVLDYLLMQIWGVVGIALATSIVSATNVVLLLWYLRRRLGRVDGRRIVSTSLRTGTAAVAAGLLMAAVAEVVRPVGLAGQSVQVGGAAVVGALAYVGACRILGVEELRVALELLRRPAPTSRG</sequence>
<comment type="subcellular location">
    <subcellularLocation>
        <location evidence="1 8">Cell membrane</location>
        <topology evidence="1 8">Multi-pass membrane protein</topology>
    </subcellularLocation>
</comment>
<dbReference type="UniPathway" id="UPA00219"/>
<comment type="function">
    <text evidence="8 9">Involved in peptidoglycan biosynthesis. Transports lipid-linked peptidoglycan precursors from the inner to the outer leaflet of the cytoplasmic membrane.</text>
</comment>
<dbReference type="HAMAP" id="MF_02078">
    <property type="entry name" value="MurJ_MviN"/>
    <property type="match status" value="1"/>
</dbReference>
<feature type="transmembrane region" description="Helical" evidence="8">
    <location>
        <begin position="277"/>
        <end position="298"/>
    </location>
</feature>
<keyword evidence="8 9" id="KW-0813">Transport</keyword>
<dbReference type="Pfam" id="PF03023">
    <property type="entry name" value="MurJ"/>
    <property type="match status" value="1"/>
</dbReference>
<feature type="transmembrane region" description="Helical" evidence="8">
    <location>
        <begin position="358"/>
        <end position="380"/>
    </location>
</feature>
<dbReference type="PIRSF" id="PIRSF002869">
    <property type="entry name" value="MviN"/>
    <property type="match status" value="1"/>
</dbReference>
<name>A0A537J071_9BACT</name>
<dbReference type="PRINTS" id="PR01806">
    <property type="entry name" value="VIRFACTRMVIN"/>
</dbReference>
<dbReference type="PANTHER" id="PTHR47019">
    <property type="entry name" value="LIPID II FLIPPASE MURJ"/>
    <property type="match status" value="1"/>
</dbReference>
<feature type="transmembrane region" description="Helical" evidence="8">
    <location>
        <begin position="139"/>
        <end position="160"/>
    </location>
</feature>
<dbReference type="Proteomes" id="UP000318834">
    <property type="component" value="Unassembled WGS sequence"/>
</dbReference>
<dbReference type="GO" id="GO:0005886">
    <property type="term" value="C:plasma membrane"/>
    <property type="evidence" value="ECO:0007669"/>
    <property type="project" value="UniProtKB-SubCell"/>
</dbReference>
<evidence type="ECO:0000256" key="3">
    <source>
        <dbReference type="ARBA" id="ARBA00022692"/>
    </source>
</evidence>
<dbReference type="CDD" id="cd13123">
    <property type="entry name" value="MATE_MurJ_like"/>
    <property type="match status" value="1"/>
</dbReference>
<comment type="caution">
    <text evidence="10">The sequence shown here is derived from an EMBL/GenBank/DDBJ whole genome shotgun (WGS) entry which is preliminary data.</text>
</comment>
<feature type="transmembrane region" description="Helical" evidence="8">
    <location>
        <begin position="94"/>
        <end position="119"/>
    </location>
</feature>
<evidence type="ECO:0000256" key="9">
    <source>
        <dbReference type="PIRNR" id="PIRNR002869"/>
    </source>
</evidence>
<evidence type="ECO:0000313" key="11">
    <source>
        <dbReference type="Proteomes" id="UP000318834"/>
    </source>
</evidence>
<feature type="transmembrane region" description="Helical" evidence="8">
    <location>
        <begin position="36"/>
        <end position="57"/>
    </location>
</feature>
<evidence type="ECO:0000256" key="8">
    <source>
        <dbReference type="HAMAP-Rule" id="MF_02078"/>
    </source>
</evidence>
<evidence type="ECO:0000256" key="1">
    <source>
        <dbReference type="ARBA" id="ARBA00004651"/>
    </source>
</evidence>
<feature type="transmembrane region" description="Helical" evidence="8">
    <location>
        <begin position="167"/>
        <end position="187"/>
    </location>
</feature>
<keyword evidence="7 8" id="KW-0472">Membrane</keyword>
<dbReference type="NCBIfam" id="TIGR01695">
    <property type="entry name" value="murJ_mviN"/>
    <property type="match status" value="1"/>
</dbReference>
<keyword evidence="6 8" id="KW-1133">Transmembrane helix</keyword>
<comment type="pathway">
    <text evidence="8">Cell wall biogenesis; peptidoglycan biosynthesis.</text>
</comment>
<dbReference type="PANTHER" id="PTHR47019:SF1">
    <property type="entry name" value="LIPID II FLIPPASE MURJ"/>
    <property type="match status" value="1"/>
</dbReference>
<dbReference type="EMBL" id="VBAP01000009">
    <property type="protein sequence ID" value="TMI76905.1"/>
    <property type="molecule type" value="Genomic_DNA"/>
</dbReference>
<evidence type="ECO:0000256" key="7">
    <source>
        <dbReference type="ARBA" id="ARBA00023136"/>
    </source>
</evidence>